<dbReference type="Proteomes" id="UP000266723">
    <property type="component" value="Unassembled WGS sequence"/>
</dbReference>
<reference evidence="2 3" key="1">
    <citation type="journal article" date="2020" name="BMC Genomics">
        <title>Intraspecific diversification of the crop wild relative Brassica cretica Lam. using demographic model selection.</title>
        <authorList>
            <person name="Kioukis A."/>
            <person name="Michalopoulou V.A."/>
            <person name="Briers L."/>
            <person name="Pirintsos S."/>
            <person name="Studholme D.J."/>
            <person name="Pavlidis P."/>
            <person name="Sarris P.F."/>
        </authorList>
    </citation>
    <scope>NUCLEOTIDE SEQUENCE [LARGE SCALE GENOMIC DNA]</scope>
    <source>
        <strain evidence="3">cv. PFS-1207/04</strain>
    </source>
</reference>
<dbReference type="EMBL" id="QGKV02000759">
    <property type="protein sequence ID" value="KAF3565097.1"/>
    <property type="molecule type" value="Genomic_DNA"/>
</dbReference>
<evidence type="ECO:0000313" key="2">
    <source>
        <dbReference type="EMBL" id="KAF3565097.1"/>
    </source>
</evidence>
<protein>
    <submittedName>
        <fullName evidence="2">Uncharacterized protein</fullName>
    </submittedName>
</protein>
<name>A0ABQ7D0F1_BRACR</name>
<accession>A0ABQ7D0F1</accession>
<sequence length="113" mass="12446">MSESYLYEIAKSVVGTEIHTVHAQKYQKQQGIPTDILTRSCNLERTIRKEARSLSTDKNTSVLLDSAQPPSTHKPVPSTDSRSPLSIVNTNLPSTDTLHPTSIDIPSRTSIDT</sequence>
<comment type="caution">
    <text evidence="2">The sequence shown here is derived from an EMBL/GenBank/DDBJ whole genome shotgun (WGS) entry which is preliminary data.</text>
</comment>
<keyword evidence="3" id="KW-1185">Reference proteome</keyword>
<feature type="compositionally biased region" description="Polar residues" evidence="1">
    <location>
        <begin position="53"/>
        <end position="71"/>
    </location>
</feature>
<proteinExistence type="predicted"/>
<feature type="compositionally biased region" description="Polar residues" evidence="1">
    <location>
        <begin position="78"/>
        <end position="100"/>
    </location>
</feature>
<organism evidence="2 3">
    <name type="scientific">Brassica cretica</name>
    <name type="common">Mustard</name>
    <dbReference type="NCBI Taxonomy" id="69181"/>
    <lineage>
        <taxon>Eukaryota</taxon>
        <taxon>Viridiplantae</taxon>
        <taxon>Streptophyta</taxon>
        <taxon>Embryophyta</taxon>
        <taxon>Tracheophyta</taxon>
        <taxon>Spermatophyta</taxon>
        <taxon>Magnoliopsida</taxon>
        <taxon>eudicotyledons</taxon>
        <taxon>Gunneridae</taxon>
        <taxon>Pentapetalae</taxon>
        <taxon>rosids</taxon>
        <taxon>malvids</taxon>
        <taxon>Brassicales</taxon>
        <taxon>Brassicaceae</taxon>
        <taxon>Brassiceae</taxon>
        <taxon>Brassica</taxon>
    </lineage>
</organism>
<feature type="region of interest" description="Disordered" evidence="1">
    <location>
        <begin position="51"/>
        <end position="113"/>
    </location>
</feature>
<gene>
    <name evidence="2" type="ORF">DY000_02014435</name>
</gene>
<evidence type="ECO:0000313" key="3">
    <source>
        <dbReference type="Proteomes" id="UP000266723"/>
    </source>
</evidence>
<evidence type="ECO:0000256" key="1">
    <source>
        <dbReference type="SAM" id="MobiDB-lite"/>
    </source>
</evidence>